<sequence>MKWRTCEKWSRYSEPNSPPCNPPRTCFKRRFRLFKTTSSKRRWRFLIRIEFGSYKPTNEEDDVEGDSNDNSDDHSDATNDASNGANSGDGDDGGDNVDDSAFAMFDHPESD</sequence>
<evidence type="ECO:0000313" key="2">
    <source>
        <dbReference type="Proteomes" id="UP001062846"/>
    </source>
</evidence>
<gene>
    <name evidence="1" type="ORF">RHMOL_Rhmol04G0177700</name>
</gene>
<organism evidence="1 2">
    <name type="scientific">Rhododendron molle</name>
    <name type="common">Chinese azalea</name>
    <name type="synonym">Azalea mollis</name>
    <dbReference type="NCBI Taxonomy" id="49168"/>
    <lineage>
        <taxon>Eukaryota</taxon>
        <taxon>Viridiplantae</taxon>
        <taxon>Streptophyta</taxon>
        <taxon>Embryophyta</taxon>
        <taxon>Tracheophyta</taxon>
        <taxon>Spermatophyta</taxon>
        <taxon>Magnoliopsida</taxon>
        <taxon>eudicotyledons</taxon>
        <taxon>Gunneridae</taxon>
        <taxon>Pentapetalae</taxon>
        <taxon>asterids</taxon>
        <taxon>Ericales</taxon>
        <taxon>Ericaceae</taxon>
        <taxon>Ericoideae</taxon>
        <taxon>Rhodoreae</taxon>
        <taxon>Rhododendron</taxon>
    </lineage>
</organism>
<comment type="caution">
    <text evidence="1">The sequence shown here is derived from an EMBL/GenBank/DDBJ whole genome shotgun (WGS) entry which is preliminary data.</text>
</comment>
<keyword evidence="2" id="KW-1185">Reference proteome</keyword>
<dbReference type="EMBL" id="CM046391">
    <property type="protein sequence ID" value="KAI8559487.1"/>
    <property type="molecule type" value="Genomic_DNA"/>
</dbReference>
<accession>A0ACC0P3E3</accession>
<reference evidence="1" key="1">
    <citation type="submission" date="2022-02" db="EMBL/GenBank/DDBJ databases">
        <title>Plant Genome Project.</title>
        <authorList>
            <person name="Zhang R.-G."/>
        </authorList>
    </citation>
    <scope>NUCLEOTIDE SEQUENCE</scope>
    <source>
        <strain evidence="1">AT1</strain>
    </source>
</reference>
<protein>
    <submittedName>
        <fullName evidence="1">Uncharacterized protein</fullName>
    </submittedName>
</protein>
<name>A0ACC0P3E3_RHOML</name>
<evidence type="ECO:0000313" key="1">
    <source>
        <dbReference type="EMBL" id="KAI8559487.1"/>
    </source>
</evidence>
<dbReference type="Proteomes" id="UP001062846">
    <property type="component" value="Chromosome 4"/>
</dbReference>
<proteinExistence type="predicted"/>